<name>A3PE54_PROM0</name>
<organism evidence="1 2">
    <name type="scientific">Prochlorococcus marinus (strain MIT 9301)</name>
    <dbReference type="NCBI Taxonomy" id="167546"/>
    <lineage>
        <taxon>Bacteria</taxon>
        <taxon>Bacillati</taxon>
        <taxon>Cyanobacteriota</taxon>
        <taxon>Cyanophyceae</taxon>
        <taxon>Synechococcales</taxon>
        <taxon>Prochlorococcaceae</taxon>
        <taxon>Prochlorococcus</taxon>
    </lineage>
</organism>
<evidence type="ECO:0000313" key="1">
    <source>
        <dbReference type="EMBL" id="ABO18029.1"/>
    </source>
</evidence>
<dbReference type="Proteomes" id="UP000001430">
    <property type="component" value="Chromosome"/>
</dbReference>
<dbReference type="AlphaFoldDB" id="A3PE54"/>
<dbReference type="STRING" id="167546.P9301_14061"/>
<dbReference type="HOGENOM" id="CLU_2719076_0_0_3"/>
<dbReference type="EMBL" id="CP000576">
    <property type="protein sequence ID" value="ABO18029.1"/>
    <property type="molecule type" value="Genomic_DNA"/>
</dbReference>
<gene>
    <name evidence="1" type="ordered locus">P9301_14061</name>
</gene>
<evidence type="ECO:0000313" key="2">
    <source>
        <dbReference type="Proteomes" id="UP000001430"/>
    </source>
</evidence>
<protein>
    <submittedName>
        <fullName evidence="1">Uncharacterized protein</fullName>
    </submittedName>
</protein>
<dbReference type="KEGG" id="pmg:P9301_14061"/>
<accession>A3PE54</accession>
<reference evidence="1 2" key="1">
    <citation type="journal article" date="2007" name="PLoS Genet.">
        <title>Patterns and implications of gene gain and loss in the evolution of Prochlorococcus.</title>
        <authorList>
            <person name="Kettler G.C."/>
            <person name="Martiny A.C."/>
            <person name="Huang K."/>
            <person name="Zucker J."/>
            <person name="Coleman M.L."/>
            <person name="Rodrigue S."/>
            <person name="Chen F."/>
            <person name="Lapidus A."/>
            <person name="Ferriera S."/>
            <person name="Johnson J."/>
            <person name="Steglich C."/>
            <person name="Church G.M."/>
            <person name="Richardson P."/>
            <person name="Chisholm S.W."/>
        </authorList>
    </citation>
    <scope>NUCLEOTIDE SEQUENCE [LARGE SCALE GENOMIC DNA]</scope>
    <source>
        <strain evidence="1 2">MIT 9301</strain>
    </source>
</reference>
<sequence>MQINMIKNLLNKNYKNLFKNNQSYNILEKKSFFKIVSFLKYKVCTYIKTIHIIDSSIKKFRKIFKDYKFNLL</sequence>
<keyword evidence="2" id="KW-1185">Reference proteome</keyword>
<proteinExistence type="predicted"/>